<evidence type="ECO:0000256" key="4">
    <source>
        <dbReference type="ARBA" id="ARBA00023139"/>
    </source>
</evidence>
<evidence type="ECO:0000313" key="7">
    <source>
        <dbReference type="EMBL" id="RJG20609.1"/>
    </source>
</evidence>
<name>A0A3A3GXA6_PANTH</name>
<dbReference type="RefSeq" id="WP_119795974.1">
    <property type="nucleotide sequence ID" value="NZ_QYZD01000033.1"/>
</dbReference>
<keyword evidence="1" id="KW-1003">Cell membrane</keyword>
<keyword evidence="4" id="KW-0564">Palmitate</keyword>
<dbReference type="Proteomes" id="UP000266177">
    <property type="component" value="Unassembled WGS sequence"/>
</dbReference>
<feature type="signal peptide" evidence="6">
    <location>
        <begin position="1"/>
        <end position="23"/>
    </location>
</feature>
<evidence type="ECO:0000256" key="1">
    <source>
        <dbReference type="ARBA" id="ARBA00022475"/>
    </source>
</evidence>
<evidence type="ECO:0000256" key="2">
    <source>
        <dbReference type="ARBA" id="ARBA00022729"/>
    </source>
</evidence>
<keyword evidence="2 6" id="KW-0732">Signal</keyword>
<dbReference type="Gene3D" id="3.40.190.10">
    <property type="entry name" value="Periplasmic binding protein-like II"/>
    <property type="match status" value="2"/>
</dbReference>
<organism evidence="7 8">
    <name type="scientific">Paenibacillus thiaminolyticus</name>
    <name type="common">Bacillus thiaminolyticus</name>
    <dbReference type="NCBI Taxonomy" id="49283"/>
    <lineage>
        <taxon>Bacteria</taxon>
        <taxon>Bacillati</taxon>
        <taxon>Bacillota</taxon>
        <taxon>Bacilli</taxon>
        <taxon>Bacillales</taxon>
        <taxon>Paenibacillaceae</taxon>
        <taxon>Paenibacillus</taxon>
    </lineage>
</organism>
<evidence type="ECO:0000256" key="5">
    <source>
        <dbReference type="ARBA" id="ARBA00023288"/>
    </source>
</evidence>
<comment type="caution">
    <text evidence="7">The sequence shown here is derived from an EMBL/GenBank/DDBJ whole genome shotgun (WGS) entry which is preliminary data.</text>
</comment>
<dbReference type="PROSITE" id="PS51257">
    <property type="entry name" value="PROKAR_LIPOPROTEIN"/>
    <property type="match status" value="1"/>
</dbReference>
<dbReference type="EMBL" id="QYZD01000033">
    <property type="protein sequence ID" value="RJG20609.1"/>
    <property type="molecule type" value="Genomic_DNA"/>
</dbReference>
<dbReference type="InterPro" id="IPR050490">
    <property type="entry name" value="Bact_solute-bd_prot1"/>
</dbReference>
<evidence type="ECO:0000313" key="8">
    <source>
        <dbReference type="Proteomes" id="UP000266177"/>
    </source>
</evidence>
<dbReference type="OrthoDB" id="9787283at2"/>
<dbReference type="SUPFAM" id="SSF53850">
    <property type="entry name" value="Periplasmic binding protein-like II"/>
    <property type="match status" value="1"/>
</dbReference>
<gene>
    <name evidence="7" type="ORF">DQX05_24480</name>
</gene>
<protein>
    <submittedName>
        <fullName evidence="7">Extracellular solute-binding protein</fullName>
    </submittedName>
</protein>
<dbReference type="PANTHER" id="PTHR43649:SF33">
    <property type="entry name" value="POLYGALACTURONAN_RHAMNOGALACTURONAN-BINDING PROTEIN YTCQ"/>
    <property type="match status" value="1"/>
</dbReference>
<dbReference type="AlphaFoldDB" id="A0A3A3GXA6"/>
<sequence length="543" mass="60884">MQAKKWLMTTMSVLLSFSLLITACGGSGGGGGADAGNSEERLAKMNKEGMPIAKEKITMSGFAAKFYASADWSKLMLWEEYEKMTNIHIDWETVQVDSLKEKRNIKLAGGDYPEIFFASAFAKSDLIKYGSQGTFLRLNELIDEHAPNFKALMEKYPIVKQGITMPDGSIYGLPTVFHPDFKSLFYGTPWMKKEWLDKLGLQPPTNLEELHTVLKAIKDGDPNGNGKKDEIPWGSRGVWIMINFLKGSFGLNKNGTANPNVDLDPDTGKLRFVPATKQYKGLLQYVAKLHADGLFDPETFTMKDTDLTSKATAGVYGFLDGVNPKAVYNQEGYVGMPVLEGPYGDETATNIGSPLGNIGMFVLTDKAKNPEAAIRWMDHFYSDEGVKMFFMGFEGVTYKVNDKGEYEYLDTITNNPDGLNLDQAVSQYLTWPGGYYPGMVMQKYFKGAEGLPSSVKNAEEAEPHSIPMSEVWPAFNFTPEEQDELTTLQTDIHTYVDEMRDKFASGAVGFDQWDNYVKQLEKMNLKRYLEIYQAAYERYLKSK</sequence>
<proteinExistence type="predicted"/>
<evidence type="ECO:0000256" key="3">
    <source>
        <dbReference type="ARBA" id="ARBA00023136"/>
    </source>
</evidence>
<keyword evidence="5" id="KW-0449">Lipoprotein</keyword>
<dbReference type="InterPro" id="IPR006059">
    <property type="entry name" value="SBP"/>
</dbReference>
<dbReference type="PANTHER" id="PTHR43649">
    <property type="entry name" value="ARABINOSE-BINDING PROTEIN-RELATED"/>
    <property type="match status" value="1"/>
</dbReference>
<dbReference type="Pfam" id="PF13416">
    <property type="entry name" value="SBP_bac_8"/>
    <property type="match status" value="1"/>
</dbReference>
<accession>A0A3A3GXA6</accession>
<reference evidence="7 8" key="1">
    <citation type="submission" date="2018-09" db="EMBL/GenBank/DDBJ databases">
        <title>Paenibacillus SK2017-BO5.</title>
        <authorList>
            <person name="Piskunova J.V."/>
            <person name="Dubiley S.A."/>
            <person name="Severinov K.V."/>
        </authorList>
    </citation>
    <scope>NUCLEOTIDE SEQUENCE [LARGE SCALE GENOMIC DNA]</scope>
    <source>
        <strain evidence="7 8">BO5</strain>
    </source>
</reference>
<feature type="chain" id="PRO_5038553531" evidence="6">
    <location>
        <begin position="24"/>
        <end position="543"/>
    </location>
</feature>
<keyword evidence="3" id="KW-0472">Membrane</keyword>
<evidence type="ECO:0000256" key="6">
    <source>
        <dbReference type="SAM" id="SignalP"/>
    </source>
</evidence>